<comment type="caution">
    <text evidence="4">The sequence shown here is derived from an EMBL/GenBank/DDBJ whole genome shotgun (WGS) entry which is preliminary data.</text>
</comment>
<gene>
    <name evidence="4" type="ORF">B0T10DRAFT_367763</name>
</gene>
<feature type="transmembrane region" description="Helical" evidence="2">
    <location>
        <begin position="241"/>
        <end position="262"/>
    </location>
</feature>
<feature type="signal peptide" evidence="3">
    <location>
        <begin position="1"/>
        <end position="22"/>
    </location>
</feature>
<evidence type="ECO:0000313" key="4">
    <source>
        <dbReference type="EMBL" id="KAH6870972.1"/>
    </source>
</evidence>
<sequence length="266" mass="28983">SSARTWRVFSAMLVVYTIPSLAHVLDPLFSTAQIEARHALVTPTPRPTDPVPQRRSEDDEATYYTVTYAPNSTCGYLSGSVQIPITCENKGRCLWELEYFRYIACSISGESTGLARTKCLQKDEALDPNLCDDVCISNTYNLLCTNDTAQYCRTYAYPKGVRVYACESTATTRVASADFTYNGEQNPKFNISTYLDVDNPIPDTTKATATRTESTATSSTATSSTTAASSSSTNGDGLSHGAIAGIAVGTFFAGVIVSLFLWRRRR</sequence>
<keyword evidence="2" id="KW-0812">Transmembrane</keyword>
<keyword evidence="3" id="KW-0732">Signal</keyword>
<proteinExistence type="predicted"/>
<feature type="non-terminal residue" evidence="4">
    <location>
        <position position="266"/>
    </location>
</feature>
<evidence type="ECO:0000256" key="3">
    <source>
        <dbReference type="SAM" id="SignalP"/>
    </source>
</evidence>
<evidence type="ECO:0000256" key="1">
    <source>
        <dbReference type="SAM" id="MobiDB-lite"/>
    </source>
</evidence>
<dbReference type="OrthoDB" id="5347452at2759"/>
<keyword evidence="2" id="KW-1133">Transmembrane helix</keyword>
<evidence type="ECO:0000256" key="2">
    <source>
        <dbReference type="SAM" id="Phobius"/>
    </source>
</evidence>
<dbReference type="AlphaFoldDB" id="A0A9P8VR01"/>
<accession>A0A9P8VR01</accession>
<name>A0A9P8VR01_9HYPO</name>
<keyword evidence="2" id="KW-0472">Membrane</keyword>
<evidence type="ECO:0000313" key="5">
    <source>
        <dbReference type="Proteomes" id="UP000777438"/>
    </source>
</evidence>
<organism evidence="4 5">
    <name type="scientific">Thelonectria olida</name>
    <dbReference type="NCBI Taxonomy" id="1576542"/>
    <lineage>
        <taxon>Eukaryota</taxon>
        <taxon>Fungi</taxon>
        <taxon>Dikarya</taxon>
        <taxon>Ascomycota</taxon>
        <taxon>Pezizomycotina</taxon>
        <taxon>Sordariomycetes</taxon>
        <taxon>Hypocreomycetidae</taxon>
        <taxon>Hypocreales</taxon>
        <taxon>Nectriaceae</taxon>
        <taxon>Thelonectria</taxon>
    </lineage>
</organism>
<dbReference type="EMBL" id="JAGPYM010000061">
    <property type="protein sequence ID" value="KAH6870972.1"/>
    <property type="molecule type" value="Genomic_DNA"/>
</dbReference>
<dbReference type="Proteomes" id="UP000777438">
    <property type="component" value="Unassembled WGS sequence"/>
</dbReference>
<protein>
    <submittedName>
        <fullName evidence="4">Uncharacterized protein</fullName>
    </submittedName>
</protein>
<feature type="chain" id="PRO_5040292989" evidence="3">
    <location>
        <begin position="23"/>
        <end position="266"/>
    </location>
</feature>
<reference evidence="4 5" key="1">
    <citation type="journal article" date="2021" name="Nat. Commun.">
        <title>Genetic determinants of endophytism in the Arabidopsis root mycobiome.</title>
        <authorList>
            <person name="Mesny F."/>
            <person name="Miyauchi S."/>
            <person name="Thiergart T."/>
            <person name="Pickel B."/>
            <person name="Atanasova L."/>
            <person name="Karlsson M."/>
            <person name="Huettel B."/>
            <person name="Barry K.W."/>
            <person name="Haridas S."/>
            <person name="Chen C."/>
            <person name="Bauer D."/>
            <person name="Andreopoulos W."/>
            <person name="Pangilinan J."/>
            <person name="LaButti K."/>
            <person name="Riley R."/>
            <person name="Lipzen A."/>
            <person name="Clum A."/>
            <person name="Drula E."/>
            <person name="Henrissat B."/>
            <person name="Kohler A."/>
            <person name="Grigoriev I.V."/>
            <person name="Martin F.M."/>
            <person name="Hacquard S."/>
        </authorList>
    </citation>
    <scope>NUCLEOTIDE SEQUENCE [LARGE SCALE GENOMIC DNA]</scope>
    <source>
        <strain evidence="4 5">MPI-CAGE-CH-0241</strain>
    </source>
</reference>
<feature type="compositionally biased region" description="Low complexity" evidence="1">
    <location>
        <begin position="204"/>
        <end position="233"/>
    </location>
</feature>
<keyword evidence="5" id="KW-1185">Reference proteome</keyword>
<feature type="region of interest" description="Disordered" evidence="1">
    <location>
        <begin position="202"/>
        <end position="236"/>
    </location>
</feature>
<feature type="non-terminal residue" evidence="4">
    <location>
        <position position="1"/>
    </location>
</feature>